<accession>A0A9N9JQ45</accession>
<name>A0A9N9JQ45_9GLOM</name>
<comment type="caution">
    <text evidence="1">The sequence shown here is derived from an EMBL/GenBank/DDBJ whole genome shotgun (WGS) entry which is preliminary data.</text>
</comment>
<reference evidence="1" key="1">
    <citation type="submission" date="2021-06" db="EMBL/GenBank/DDBJ databases">
        <authorList>
            <person name="Kallberg Y."/>
            <person name="Tangrot J."/>
            <person name="Rosling A."/>
        </authorList>
    </citation>
    <scope>NUCLEOTIDE SEQUENCE</scope>
    <source>
        <strain evidence="1">CL551</strain>
    </source>
</reference>
<keyword evidence="2" id="KW-1185">Reference proteome</keyword>
<feature type="non-terminal residue" evidence="1">
    <location>
        <position position="133"/>
    </location>
</feature>
<dbReference type="Proteomes" id="UP000789342">
    <property type="component" value="Unassembled WGS sequence"/>
</dbReference>
<dbReference type="AlphaFoldDB" id="A0A9N9JQ45"/>
<organism evidence="1 2">
    <name type="scientific">Acaulospora morrowiae</name>
    <dbReference type="NCBI Taxonomy" id="94023"/>
    <lineage>
        <taxon>Eukaryota</taxon>
        <taxon>Fungi</taxon>
        <taxon>Fungi incertae sedis</taxon>
        <taxon>Mucoromycota</taxon>
        <taxon>Glomeromycotina</taxon>
        <taxon>Glomeromycetes</taxon>
        <taxon>Diversisporales</taxon>
        <taxon>Acaulosporaceae</taxon>
        <taxon>Acaulospora</taxon>
    </lineage>
</organism>
<dbReference type="EMBL" id="CAJVPV010061434">
    <property type="protein sequence ID" value="CAG8790935.1"/>
    <property type="molecule type" value="Genomic_DNA"/>
</dbReference>
<gene>
    <name evidence="1" type="ORF">AMORRO_LOCUS18137</name>
</gene>
<proteinExistence type="predicted"/>
<sequence>SEDKNNPESLHDDPTSPTLMAFDYVDKYGAKNLGVLNLSTRAPNNWGLHGNGVGDDGNRVAPSWVKRRRRRPSFEETEEWKRALLDDMDVDTPPNVPEENEIIRDDNIKSIDISDMKSIGASHAQEKAKTCVP</sequence>
<protein>
    <submittedName>
        <fullName evidence="1">15810_t:CDS:1</fullName>
    </submittedName>
</protein>
<evidence type="ECO:0000313" key="2">
    <source>
        <dbReference type="Proteomes" id="UP000789342"/>
    </source>
</evidence>
<feature type="non-terminal residue" evidence="1">
    <location>
        <position position="1"/>
    </location>
</feature>
<evidence type="ECO:0000313" key="1">
    <source>
        <dbReference type="EMBL" id="CAG8790935.1"/>
    </source>
</evidence>